<evidence type="ECO:0000313" key="3">
    <source>
        <dbReference type="Proteomes" id="UP000722485"/>
    </source>
</evidence>
<dbReference type="Proteomes" id="UP000722485">
    <property type="component" value="Unassembled WGS sequence"/>
</dbReference>
<gene>
    <name evidence="2" type="ORF">G7Z17_g4924</name>
</gene>
<reference evidence="2" key="1">
    <citation type="submission" date="2020-03" db="EMBL/GenBank/DDBJ databases">
        <title>Draft Genome Sequence of Cylindrodendrum hubeiense.</title>
        <authorList>
            <person name="Buettner E."/>
            <person name="Kellner H."/>
        </authorList>
    </citation>
    <scope>NUCLEOTIDE SEQUENCE</scope>
    <source>
        <strain evidence="2">IHI 201604</strain>
    </source>
</reference>
<protein>
    <submittedName>
        <fullName evidence="2">Uncharacterized protein</fullName>
    </submittedName>
</protein>
<dbReference type="AlphaFoldDB" id="A0A9P5L9I9"/>
<dbReference type="EMBL" id="JAANBB010000075">
    <property type="protein sequence ID" value="KAF7551578.1"/>
    <property type="molecule type" value="Genomic_DNA"/>
</dbReference>
<feature type="region of interest" description="Disordered" evidence="1">
    <location>
        <begin position="73"/>
        <end position="149"/>
    </location>
</feature>
<comment type="caution">
    <text evidence="2">The sequence shown here is derived from an EMBL/GenBank/DDBJ whole genome shotgun (WGS) entry which is preliminary data.</text>
</comment>
<evidence type="ECO:0000313" key="2">
    <source>
        <dbReference type="EMBL" id="KAF7551578.1"/>
    </source>
</evidence>
<accession>A0A9P5L9I9</accession>
<feature type="compositionally biased region" description="Basic and acidic residues" evidence="1">
    <location>
        <begin position="120"/>
        <end position="138"/>
    </location>
</feature>
<feature type="compositionally biased region" description="Acidic residues" evidence="1">
    <location>
        <begin position="87"/>
        <end position="106"/>
    </location>
</feature>
<evidence type="ECO:0000256" key="1">
    <source>
        <dbReference type="SAM" id="MobiDB-lite"/>
    </source>
</evidence>
<proteinExistence type="predicted"/>
<dbReference type="OrthoDB" id="5222339at2759"/>
<sequence>MQKKNNGMLFKPDEEELTIKATGQRRFRTWYQLPRVRGKFPRVGYGYAAGEEAPTFSQKKKARQFAAQQTLAWLKRSSASDSSPDSHDDETDNEEESGDESGEGGGDDNGIGNGNSSCRNESKAKAKANDDGKSKADHPPPSTQNSPEYKKLKIEDAEVQDGAPIVTSPLWNNQFVKVSLNDIDENDGEEGPSLFKRIEIKCKTMGIDPPRYNISLEAGGWGGRPSFWTDGRMPGDLGLVKNAPNKAKAKVEMAEQVLTWLVTEEQGRRRDVGLMLGDMINALQT</sequence>
<name>A0A9P5L9I9_9HYPO</name>
<organism evidence="2 3">
    <name type="scientific">Cylindrodendrum hubeiense</name>
    <dbReference type="NCBI Taxonomy" id="595255"/>
    <lineage>
        <taxon>Eukaryota</taxon>
        <taxon>Fungi</taxon>
        <taxon>Dikarya</taxon>
        <taxon>Ascomycota</taxon>
        <taxon>Pezizomycotina</taxon>
        <taxon>Sordariomycetes</taxon>
        <taxon>Hypocreomycetidae</taxon>
        <taxon>Hypocreales</taxon>
        <taxon>Nectriaceae</taxon>
        <taxon>Cylindrodendrum</taxon>
    </lineage>
</organism>
<keyword evidence="3" id="KW-1185">Reference proteome</keyword>